<feature type="binding site" evidence="15 16">
    <location>
        <begin position="137"/>
        <end position="142"/>
    </location>
    <ligand>
        <name>S-adenosyl-L-methionine</name>
        <dbReference type="ChEBI" id="CHEBI:59789"/>
    </ligand>
</feature>
<evidence type="ECO:0000256" key="10">
    <source>
        <dbReference type="ARBA" id="ARBA00022691"/>
    </source>
</evidence>
<keyword evidence="7 15" id="KW-0963">Cytoplasm</keyword>
<dbReference type="GO" id="GO:0052906">
    <property type="term" value="F:tRNA (guanine(37)-N1)-methyltransferase activity"/>
    <property type="evidence" value="ECO:0007669"/>
    <property type="project" value="UniProtKB-UniRule"/>
</dbReference>
<evidence type="ECO:0000313" key="20">
    <source>
        <dbReference type="EMBL" id="CCW36466.1"/>
    </source>
</evidence>
<evidence type="ECO:0000256" key="17">
    <source>
        <dbReference type="RuleBase" id="RU003464"/>
    </source>
</evidence>
<dbReference type="PANTHER" id="PTHR46417:SF1">
    <property type="entry name" value="TRNA (GUANINE-N(1)-)-METHYLTRANSFERASE"/>
    <property type="match status" value="1"/>
</dbReference>
<dbReference type="Gene3D" id="3.40.1280.10">
    <property type="match status" value="1"/>
</dbReference>
<evidence type="ECO:0000256" key="15">
    <source>
        <dbReference type="HAMAP-Rule" id="MF_00605"/>
    </source>
</evidence>
<evidence type="ECO:0000259" key="19">
    <source>
        <dbReference type="Pfam" id="PF01746"/>
    </source>
</evidence>
<comment type="subcellular location">
    <subcellularLocation>
        <location evidence="2 15 17">Cytoplasm</location>
    </subcellularLocation>
</comment>
<evidence type="ECO:0000256" key="9">
    <source>
        <dbReference type="ARBA" id="ARBA00022679"/>
    </source>
</evidence>
<dbReference type="PIRSF" id="PIRSF000386">
    <property type="entry name" value="tRNA_mtase"/>
    <property type="match status" value="1"/>
</dbReference>
<feature type="compositionally biased region" description="Polar residues" evidence="18">
    <location>
        <begin position="258"/>
        <end position="269"/>
    </location>
</feature>
<dbReference type="NCBIfam" id="NF000648">
    <property type="entry name" value="PRK00026.1"/>
    <property type="match status" value="1"/>
</dbReference>
<dbReference type="PANTHER" id="PTHR46417">
    <property type="entry name" value="TRNA (GUANINE-N(1)-)-METHYLTRANSFERASE"/>
    <property type="match status" value="1"/>
</dbReference>
<keyword evidence="10 15" id="KW-0949">S-adenosyl-L-methionine</keyword>
<dbReference type="InterPro" id="IPR029026">
    <property type="entry name" value="tRNA_m1G_MTases_N"/>
</dbReference>
<dbReference type="InterPro" id="IPR029028">
    <property type="entry name" value="Alpha/beta_knot_MTases"/>
</dbReference>
<evidence type="ECO:0000256" key="3">
    <source>
        <dbReference type="ARBA" id="ARBA00007630"/>
    </source>
</evidence>
<evidence type="ECO:0000256" key="12">
    <source>
        <dbReference type="ARBA" id="ARBA00029736"/>
    </source>
</evidence>
<dbReference type="SUPFAM" id="SSF75217">
    <property type="entry name" value="alpha/beta knot"/>
    <property type="match status" value="1"/>
</dbReference>
<evidence type="ECO:0000256" key="7">
    <source>
        <dbReference type="ARBA" id="ARBA00022490"/>
    </source>
</evidence>
<keyword evidence="8 15" id="KW-0489">Methyltransferase</keyword>
<dbReference type="FunFam" id="3.40.1280.10:FF:000001">
    <property type="entry name" value="tRNA (guanine-N(1)-)-methyltransferase"/>
    <property type="match status" value="1"/>
</dbReference>
<keyword evidence="21" id="KW-1185">Reference proteome</keyword>
<dbReference type="AlphaFoldDB" id="S0EZP6"/>
<evidence type="ECO:0000256" key="13">
    <source>
        <dbReference type="ARBA" id="ARBA00033392"/>
    </source>
</evidence>
<dbReference type="FunCoup" id="S0EZP6">
    <property type="interactions" value="383"/>
</dbReference>
<proteinExistence type="inferred from homology"/>
<dbReference type="STRING" id="454171.CP488_01415"/>
<dbReference type="PATRIC" id="fig|1303518.3.peg.2778"/>
<evidence type="ECO:0000256" key="4">
    <source>
        <dbReference type="ARBA" id="ARBA00011738"/>
    </source>
</evidence>
<dbReference type="HAMAP" id="MF_00605">
    <property type="entry name" value="TrmD"/>
    <property type="match status" value="1"/>
</dbReference>
<evidence type="ECO:0000256" key="14">
    <source>
        <dbReference type="ARBA" id="ARBA00047783"/>
    </source>
</evidence>
<comment type="similarity">
    <text evidence="3 15 17">Belongs to the RNA methyltransferase TrmD family.</text>
</comment>
<dbReference type="EMBL" id="HF951689">
    <property type="protein sequence ID" value="CCW36466.1"/>
    <property type="molecule type" value="Genomic_DNA"/>
</dbReference>
<dbReference type="InterPro" id="IPR002649">
    <property type="entry name" value="tRNA_m1G_MeTrfase_TrmD"/>
</dbReference>
<dbReference type="GO" id="GO:0002939">
    <property type="term" value="P:tRNA N1-guanine methylation"/>
    <property type="evidence" value="ECO:0007669"/>
    <property type="project" value="TreeGrafter"/>
</dbReference>
<dbReference type="HOGENOM" id="CLU_047363_0_1_0"/>
<evidence type="ECO:0000256" key="18">
    <source>
        <dbReference type="SAM" id="MobiDB-lite"/>
    </source>
</evidence>
<dbReference type="NCBIfam" id="TIGR00088">
    <property type="entry name" value="trmD"/>
    <property type="match status" value="1"/>
</dbReference>
<sequence>MRIDIVTLFPEMVEAVLNTSILGRAREKGLVTFRVVNLRDYATDKHRTTDDVPYGGGGGMVMKIEPIARALDALTAEADAHGEQKPRIILTDPRGRLFTQELARELAKENHLILICGHYEGVDDRVRQHLVTDVVSIGDYVLTGGELPALVIADALTRLQEGVLGDEEAPEKDSFAEPILEYPHYTRPVEFRGWRVPDILLCGHHAQIARWRRQQSLRLTRDLRPDLFNRLTLSAEDRKLLEEEITVPPKSRKHLPVSSKSLEETASQQERGKDTDGTRTRDHS</sequence>
<evidence type="ECO:0000313" key="21">
    <source>
        <dbReference type="Proteomes" id="UP000014227"/>
    </source>
</evidence>
<feature type="binding site" evidence="15 16">
    <location>
        <position position="117"/>
    </location>
    <ligand>
        <name>S-adenosyl-L-methionine</name>
        <dbReference type="ChEBI" id="CHEBI:59789"/>
    </ligand>
</feature>
<dbReference type="CDD" id="cd18080">
    <property type="entry name" value="TrmD-like"/>
    <property type="match status" value="1"/>
</dbReference>
<dbReference type="Pfam" id="PF01746">
    <property type="entry name" value="tRNA_m1G_MT"/>
    <property type="match status" value="1"/>
</dbReference>
<dbReference type="FunFam" id="1.10.1270.20:FF:000001">
    <property type="entry name" value="tRNA (guanine-N(1)-)-methyltransferase"/>
    <property type="match status" value="1"/>
</dbReference>
<evidence type="ECO:0000256" key="5">
    <source>
        <dbReference type="ARBA" id="ARBA00012807"/>
    </source>
</evidence>
<dbReference type="KEGG" id="ccz:CCALI_02676"/>
<feature type="region of interest" description="Disordered" evidence="18">
    <location>
        <begin position="245"/>
        <end position="284"/>
    </location>
</feature>
<protein>
    <recommendedName>
        <fullName evidence="6 15">tRNA (guanine-N(1)-)-methyltransferase</fullName>
        <ecNumber evidence="5 15">2.1.1.228</ecNumber>
    </recommendedName>
    <alternativeName>
        <fullName evidence="12 15">M1G-methyltransferase</fullName>
    </alternativeName>
    <alternativeName>
        <fullName evidence="13 15">tRNA [GM37] methyltransferase</fullName>
    </alternativeName>
</protein>
<dbReference type="RefSeq" id="WP_016483975.1">
    <property type="nucleotide sequence ID" value="NC_021487.1"/>
</dbReference>
<dbReference type="InParanoid" id="S0EZP6"/>
<accession>S0EZP6</accession>
<evidence type="ECO:0000256" key="2">
    <source>
        <dbReference type="ARBA" id="ARBA00004496"/>
    </source>
</evidence>
<gene>
    <name evidence="15" type="primary">trmD</name>
    <name evidence="20" type="ORF">CCALI_02676</name>
</gene>
<comment type="subunit">
    <text evidence="4 15 17">Homodimer.</text>
</comment>
<evidence type="ECO:0000256" key="8">
    <source>
        <dbReference type="ARBA" id="ARBA00022603"/>
    </source>
</evidence>
<comment type="catalytic activity">
    <reaction evidence="14 15 17">
        <text>guanosine(37) in tRNA + S-adenosyl-L-methionine = N(1)-methylguanosine(37) in tRNA + S-adenosyl-L-homocysteine + H(+)</text>
        <dbReference type="Rhea" id="RHEA:36899"/>
        <dbReference type="Rhea" id="RHEA-COMP:10145"/>
        <dbReference type="Rhea" id="RHEA-COMP:10147"/>
        <dbReference type="ChEBI" id="CHEBI:15378"/>
        <dbReference type="ChEBI" id="CHEBI:57856"/>
        <dbReference type="ChEBI" id="CHEBI:59789"/>
        <dbReference type="ChEBI" id="CHEBI:73542"/>
        <dbReference type="ChEBI" id="CHEBI:74269"/>
        <dbReference type="EC" id="2.1.1.228"/>
    </reaction>
</comment>
<feature type="compositionally biased region" description="Basic and acidic residues" evidence="18">
    <location>
        <begin position="270"/>
        <end position="284"/>
    </location>
</feature>
<keyword evidence="11 15" id="KW-0819">tRNA processing</keyword>
<dbReference type="GO" id="GO:0005829">
    <property type="term" value="C:cytosol"/>
    <property type="evidence" value="ECO:0007669"/>
    <property type="project" value="TreeGrafter"/>
</dbReference>
<evidence type="ECO:0000256" key="16">
    <source>
        <dbReference type="PIRSR" id="PIRSR000386-1"/>
    </source>
</evidence>
<dbReference type="OrthoDB" id="9807416at2"/>
<evidence type="ECO:0000256" key="6">
    <source>
        <dbReference type="ARBA" id="ARBA00014679"/>
    </source>
</evidence>
<dbReference type="eggNOG" id="COG0336">
    <property type="taxonomic scope" value="Bacteria"/>
</dbReference>
<dbReference type="InterPro" id="IPR016009">
    <property type="entry name" value="tRNA_MeTrfase_TRMD/TRM10"/>
</dbReference>
<keyword evidence="9 15" id="KW-0808">Transferase</keyword>
<dbReference type="InterPro" id="IPR023148">
    <property type="entry name" value="tRNA_m1G_MeTrfase_C_sf"/>
</dbReference>
<feature type="domain" description="tRNA methyltransferase TRMD/TRM10-type" evidence="19">
    <location>
        <begin position="1"/>
        <end position="229"/>
    </location>
</feature>
<name>S0EZP6_CHTCT</name>
<reference evidence="21" key="1">
    <citation type="submission" date="2013-03" db="EMBL/GenBank/DDBJ databases">
        <title>Genome sequence of Chthonomonas calidirosea, the first sequenced genome from the Armatimonadetes phylum (formally candidate division OP10).</title>
        <authorList>
            <person name="Lee K.C.Y."/>
            <person name="Morgan X.C."/>
            <person name="Dunfield P.F."/>
            <person name="Tamas I."/>
            <person name="Houghton K.M."/>
            <person name="Vyssotski M."/>
            <person name="Ryan J.L.J."/>
            <person name="Lagutin K."/>
            <person name="McDonald I.R."/>
            <person name="Stott M.B."/>
        </authorList>
    </citation>
    <scope>NUCLEOTIDE SEQUENCE [LARGE SCALE GENOMIC DNA]</scope>
    <source>
        <strain evidence="21">DSM 23976 / ICMP 18418 / T49</strain>
    </source>
</reference>
<evidence type="ECO:0000256" key="11">
    <source>
        <dbReference type="ARBA" id="ARBA00022694"/>
    </source>
</evidence>
<dbReference type="Proteomes" id="UP000014227">
    <property type="component" value="Chromosome I"/>
</dbReference>
<comment type="function">
    <text evidence="1 15 17">Specifically methylates guanosine-37 in various tRNAs.</text>
</comment>
<organism evidence="20 21">
    <name type="scientific">Chthonomonas calidirosea (strain DSM 23976 / ICMP 18418 / T49)</name>
    <dbReference type="NCBI Taxonomy" id="1303518"/>
    <lineage>
        <taxon>Bacteria</taxon>
        <taxon>Bacillati</taxon>
        <taxon>Armatimonadota</taxon>
        <taxon>Chthonomonadia</taxon>
        <taxon>Chthonomonadales</taxon>
        <taxon>Chthonomonadaceae</taxon>
        <taxon>Chthonomonas</taxon>
    </lineage>
</organism>
<dbReference type="EC" id="2.1.1.228" evidence="5 15"/>
<dbReference type="Gene3D" id="1.10.1270.20">
    <property type="entry name" value="tRNA(m1g37)methyltransferase, domain 2"/>
    <property type="match status" value="1"/>
</dbReference>
<evidence type="ECO:0000256" key="1">
    <source>
        <dbReference type="ARBA" id="ARBA00002634"/>
    </source>
</evidence>